<dbReference type="AlphaFoldDB" id="A0A5B7H883"/>
<comment type="caution">
    <text evidence="1">The sequence shown here is derived from an EMBL/GenBank/DDBJ whole genome shotgun (WGS) entry which is preliminary data.</text>
</comment>
<evidence type="ECO:0000313" key="1">
    <source>
        <dbReference type="EMBL" id="MPC68861.1"/>
    </source>
</evidence>
<accession>A0A5B7H883</accession>
<proteinExistence type="predicted"/>
<reference evidence="1 2" key="1">
    <citation type="submission" date="2019-05" db="EMBL/GenBank/DDBJ databases">
        <title>Another draft genome of Portunus trituberculatus and its Hox gene families provides insights of decapod evolution.</title>
        <authorList>
            <person name="Jeong J.-H."/>
            <person name="Song I."/>
            <person name="Kim S."/>
            <person name="Choi T."/>
            <person name="Kim D."/>
            <person name="Ryu S."/>
            <person name="Kim W."/>
        </authorList>
    </citation>
    <scope>NUCLEOTIDE SEQUENCE [LARGE SCALE GENOMIC DNA]</scope>
    <source>
        <tissue evidence="1">Muscle</tissue>
    </source>
</reference>
<organism evidence="1 2">
    <name type="scientific">Portunus trituberculatus</name>
    <name type="common">Swimming crab</name>
    <name type="synonym">Neptunus trituberculatus</name>
    <dbReference type="NCBI Taxonomy" id="210409"/>
    <lineage>
        <taxon>Eukaryota</taxon>
        <taxon>Metazoa</taxon>
        <taxon>Ecdysozoa</taxon>
        <taxon>Arthropoda</taxon>
        <taxon>Crustacea</taxon>
        <taxon>Multicrustacea</taxon>
        <taxon>Malacostraca</taxon>
        <taxon>Eumalacostraca</taxon>
        <taxon>Eucarida</taxon>
        <taxon>Decapoda</taxon>
        <taxon>Pleocyemata</taxon>
        <taxon>Brachyura</taxon>
        <taxon>Eubrachyura</taxon>
        <taxon>Portunoidea</taxon>
        <taxon>Portunidae</taxon>
        <taxon>Portuninae</taxon>
        <taxon>Portunus</taxon>
    </lineage>
</organism>
<dbReference type="EMBL" id="VSRR010028510">
    <property type="protein sequence ID" value="MPC68861.1"/>
    <property type="molecule type" value="Genomic_DNA"/>
</dbReference>
<sequence>MRFSRGKVVFHRLKIRSKTANIAEVNEEKVEGGVKTYMVDTERAVRPGGISGPFLRMGFRG</sequence>
<evidence type="ECO:0000313" key="2">
    <source>
        <dbReference type="Proteomes" id="UP000324222"/>
    </source>
</evidence>
<protein>
    <submittedName>
        <fullName evidence="1">Uncharacterized protein</fullName>
    </submittedName>
</protein>
<name>A0A5B7H883_PORTR</name>
<gene>
    <name evidence="1" type="ORF">E2C01_063071</name>
</gene>
<keyword evidence="2" id="KW-1185">Reference proteome</keyword>
<dbReference type="Proteomes" id="UP000324222">
    <property type="component" value="Unassembled WGS sequence"/>
</dbReference>